<reference evidence="12" key="1">
    <citation type="submission" date="2021-02" db="EMBL/GenBank/DDBJ databases">
        <title>Fulvivirga sp. S481 isolated from sea water.</title>
        <authorList>
            <person name="Bae S.S."/>
            <person name="Baek K."/>
        </authorList>
    </citation>
    <scope>NUCLEOTIDE SEQUENCE</scope>
    <source>
        <strain evidence="12">S481</strain>
    </source>
</reference>
<evidence type="ECO:0000256" key="3">
    <source>
        <dbReference type="ARBA" id="ARBA00005988"/>
    </source>
</evidence>
<dbReference type="Gene3D" id="3.40.630.10">
    <property type="entry name" value="Zn peptidases"/>
    <property type="match status" value="1"/>
</dbReference>
<dbReference type="PROSITE" id="PS52035">
    <property type="entry name" value="PEPTIDASE_M14"/>
    <property type="match status" value="1"/>
</dbReference>
<evidence type="ECO:0000256" key="8">
    <source>
        <dbReference type="ARBA" id="ARBA00023026"/>
    </source>
</evidence>
<dbReference type="RefSeq" id="WP_205723270.1">
    <property type="nucleotide sequence ID" value="NZ_CP070608.1"/>
</dbReference>
<dbReference type="GO" id="GO:0008270">
    <property type="term" value="F:zinc ion binding"/>
    <property type="evidence" value="ECO:0007669"/>
    <property type="project" value="InterPro"/>
</dbReference>
<comment type="similarity">
    <text evidence="3 10">Belongs to the peptidase M14 family.</text>
</comment>
<dbReference type="EMBL" id="CP070608">
    <property type="protein sequence ID" value="QSE98756.1"/>
    <property type="molecule type" value="Genomic_DNA"/>
</dbReference>
<keyword evidence="13" id="KW-1185">Reference proteome</keyword>
<keyword evidence="9" id="KW-0325">Glycoprotein</keyword>
<dbReference type="AlphaFoldDB" id="A0A975A2E5"/>
<dbReference type="PANTHER" id="PTHR11705:SF83">
    <property type="entry name" value="INACTIVE METALLOCARBOXYPEPTIDASE ECM14"/>
    <property type="match status" value="1"/>
</dbReference>
<keyword evidence="8" id="KW-0843">Virulence</keyword>
<proteinExistence type="inferred from homology"/>
<keyword evidence="5" id="KW-0645">Protease</keyword>
<dbReference type="GO" id="GO:0006508">
    <property type="term" value="P:proteolysis"/>
    <property type="evidence" value="ECO:0007669"/>
    <property type="project" value="UniProtKB-KW"/>
</dbReference>
<evidence type="ECO:0000256" key="4">
    <source>
        <dbReference type="ARBA" id="ARBA00022525"/>
    </source>
</evidence>
<dbReference type="InterPro" id="IPR000834">
    <property type="entry name" value="Peptidase_M14"/>
</dbReference>
<feature type="domain" description="Peptidase M14" evidence="11">
    <location>
        <begin position="48"/>
        <end position="322"/>
    </location>
</feature>
<comment type="subcellular location">
    <subcellularLocation>
        <location evidence="2">Secreted</location>
    </subcellularLocation>
</comment>
<evidence type="ECO:0000256" key="1">
    <source>
        <dbReference type="ARBA" id="ARBA00001947"/>
    </source>
</evidence>
<dbReference type="Proteomes" id="UP000662783">
    <property type="component" value="Chromosome"/>
</dbReference>
<dbReference type="PANTHER" id="PTHR11705">
    <property type="entry name" value="PROTEASE FAMILY M14 CARBOXYPEPTIDASE A,B"/>
    <property type="match status" value="1"/>
</dbReference>
<dbReference type="SUPFAM" id="SSF53187">
    <property type="entry name" value="Zn-dependent exopeptidases"/>
    <property type="match status" value="1"/>
</dbReference>
<evidence type="ECO:0000256" key="9">
    <source>
        <dbReference type="ARBA" id="ARBA00023180"/>
    </source>
</evidence>
<keyword evidence="4" id="KW-0964">Secreted</keyword>
<dbReference type="GO" id="GO:0004181">
    <property type="term" value="F:metallocarboxypeptidase activity"/>
    <property type="evidence" value="ECO:0007669"/>
    <property type="project" value="InterPro"/>
</dbReference>
<evidence type="ECO:0000256" key="7">
    <source>
        <dbReference type="ARBA" id="ARBA00022801"/>
    </source>
</evidence>
<evidence type="ECO:0000256" key="6">
    <source>
        <dbReference type="ARBA" id="ARBA00022729"/>
    </source>
</evidence>
<evidence type="ECO:0000313" key="12">
    <source>
        <dbReference type="EMBL" id="QSE98756.1"/>
    </source>
</evidence>
<evidence type="ECO:0000259" key="11">
    <source>
        <dbReference type="PROSITE" id="PS52035"/>
    </source>
</evidence>
<dbReference type="KEGG" id="fuv:JR347_06660"/>
<evidence type="ECO:0000313" key="13">
    <source>
        <dbReference type="Proteomes" id="UP000662783"/>
    </source>
</evidence>
<organism evidence="12 13">
    <name type="scientific">Fulvivirga lutea</name>
    <dbReference type="NCBI Taxonomy" id="2810512"/>
    <lineage>
        <taxon>Bacteria</taxon>
        <taxon>Pseudomonadati</taxon>
        <taxon>Bacteroidota</taxon>
        <taxon>Cytophagia</taxon>
        <taxon>Cytophagales</taxon>
        <taxon>Fulvivirgaceae</taxon>
        <taxon>Fulvivirga</taxon>
    </lineage>
</organism>
<protein>
    <submittedName>
        <fullName evidence="12">Succinylglutamate desuccinylase/aspartoacylase family protein</fullName>
    </submittedName>
</protein>
<dbReference type="GO" id="GO:0005615">
    <property type="term" value="C:extracellular space"/>
    <property type="evidence" value="ECO:0007669"/>
    <property type="project" value="TreeGrafter"/>
</dbReference>
<evidence type="ECO:0000256" key="2">
    <source>
        <dbReference type="ARBA" id="ARBA00004613"/>
    </source>
</evidence>
<accession>A0A975A2E5</accession>
<evidence type="ECO:0000256" key="5">
    <source>
        <dbReference type="ARBA" id="ARBA00022670"/>
    </source>
</evidence>
<dbReference type="SMART" id="SM00631">
    <property type="entry name" value="Zn_pept"/>
    <property type="match status" value="1"/>
</dbReference>
<dbReference type="Pfam" id="PF00246">
    <property type="entry name" value="Peptidase_M14"/>
    <property type="match status" value="1"/>
</dbReference>
<sequence>MKLKLIYILILIQLAVVGYSQQPGRLTNKFFPDLDVTFNTPAFESKHGFTNYKELIAFLEELTSSNEHAQLLYLGKTQKGRKIPYVKISKPGSTDKLRIWMQGGIHGNEPASSEGMLAVLSDLLTKDENSFLLDRLEVVIVPMVNIDGYVKQNRRAKNDLDLNRDLMKLQIPEIKQLRATYADYSPHVSIDFHEYNPFRAAFRQFGDMGYTSFYDAMFLYTGELNVEPKIRDLTENLFVKNAKAKFTEEGFQYNDYFSPQENLGKLYFNMGSTSARSSATSFALGNSISVLMEIRGIRLNRNSFERRVYITYTAAFSYLKTAYENHDRVLAGVNEAIESTIAREHDVVIKSKKSNVELPIKFIDIAENEAVENEFPVASSKEMTPVVSRERPYAYVLPSNQTQAIENLRILGLDIDTLKTPQTFEVQSYVVEAQEIEASKYQGYFPNNVSTQISTIEKQFEQGAFIIRLNQKNANLAVTALEPENENSFVRVRVVEAQKGEEIPIYRLMNVDESQNF</sequence>
<keyword evidence="6" id="KW-0732">Signal</keyword>
<evidence type="ECO:0000256" key="10">
    <source>
        <dbReference type="PROSITE-ProRule" id="PRU01379"/>
    </source>
</evidence>
<comment type="cofactor">
    <cofactor evidence="1">
        <name>Zn(2+)</name>
        <dbReference type="ChEBI" id="CHEBI:29105"/>
    </cofactor>
</comment>
<keyword evidence="7" id="KW-0378">Hydrolase</keyword>
<name>A0A975A2E5_9BACT</name>
<gene>
    <name evidence="12" type="ORF">JR347_06660</name>
</gene>
<feature type="active site" description="Proton donor/acceptor" evidence="10">
    <location>
        <position position="293"/>
    </location>
</feature>